<keyword evidence="2" id="KW-1185">Reference proteome</keyword>
<name>A0A5F9CI30_RABIT</name>
<evidence type="ECO:0000313" key="1">
    <source>
        <dbReference type="Ensembl" id="ENSOCUP00000033164.1"/>
    </source>
</evidence>
<dbReference type="Ensembl" id="ENSOCUT00000040586.1">
    <property type="protein sequence ID" value="ENSOCUP00000033164.1"/>
    <property type="gene ID" value="ENSOCUG00000036494.1"/>
</dbReference>
<dbReference type="InParanoid" id="A0A5F9CI30"/>
<dbReference type="AlphaFoldDB" id="A0A5F9CI30"/>
<accession>A0A5F9CI30</accession>
<reference evidence="1" key="2">
    <citation type="submission" date="2025-08" db="UniProtKB">
        <authorList>
            <consortium name="Ensembl"/>
        </authorList>
    </citation>
    <scope>IDENTIFICATION</scope>
    <source>
        <strain evidence="1">Thorbecke</strain>
    </source>
</reference>
<reference evidence="1" key="3">
    <citation type="submission" date="2025-09" db="UniProtKB">
        <authorList>
            <consortium name="Ensembl"/>
        </authorList>
    </citation>
    <scope>IDENTIFICATION</scope>
    <source>
        <strain evidence="1">Thorbecke</strain>
    </source>
</reference>
<dbReference type="EMBL" id="AAGW02055233">
    <property type="status" value="NOT_ANNOTATED_CDS"/>
    <property type="molecule type" value="Genomic_DNA"/>
</dbReference>
<dbReference type="Proteomes" id="UP000001811">
    <property type="component" value="Chromosome 5"/>
</dbReference>
<organism evidence="1 2">
    <name type="scientific">Oryctolagus cuniculus</name>
    <name type="common">Rabbit</name>
    <dbReference type="NCBI Taxonomy" id="9986"/>
    <lineage>
        <taxon>Eukaryota</taxon>
        <taxon>Metazoa</taxon>
        <taxon>Chordata</taxon>
        <taxon>Craniata</taxon>
        <taxon>Vertebrata</taxon>
        <taxon>Euteleostomi</taxon>
        <taxon>Mammalia</taxon>
        <taxon>Eutheria</taxon>
        <taxon>Euarchontoglires</taxon>
        <taxon>Glires</taxon>
        <taxon>Lagomorpha</taxon>
        <taxon>Leporidae</taxon>
        <taxon>Oryctolagus</taxon>
    </lineage>
</organism>
<evidence type="ECO:0000313" key="2">
    <source>
        <dbReference type="Proteomes" id="UP000001811"/>
    </source>
</evidence>
<sequence>MSLMDINNLLALVEDLICPQNMTGQGFGEEAKKPLALGSVQVEGKQCPEPEMALRGPWKDGLYRQCLYLQLEHIEQALRLAGPRSSPQRHSHARALRQLQTLKGCLGGQQDLLVPACTR</sequence>
<protein>
    <submittedName>
        <fullName evidence="1">Uncharacterized protein</fullName>
    </submittedName>
</protein>
<dbReference type="GeneTree" id="ENSGT00990000204256"/>
<proteinExistence type="predicted"/>
<reference evidence="1 2" key="1">
    <citation type="journal article" date="2011" name="Nature">
        <title>A high-resolution map of human evolutionary constraint using 29 mammals.</title>
        <authorList>
            <person name="Lindblad-Toh K."/>
            <person name="Garber M."/>
            <person name="Zuk O."/>
            <person name="Lin M.F."/>
            <person name="Parker B.J."/>
            <person name="Washietl S."/>
            <person name="Kheradpour P."/>
            <person name="Ernst J."/>
            <person name="Jordan G."/>
            <person name="Mauceli E."/>
            <person name="Ward L.D."/>
            <person name="Lowe C.B."/>
            <person name="Holloway A.K."/>
            <person name="Clamp M."/>
            <person name="Gnerre S."/>
            <person name="Alfoldi J."/>
            <person name="Beal K."/>
            <person name="Chang J."/>
            <person name="Clawson H."/>
            <person name="Cuff J."/>
            <person name="Di Palma F."/>
            <person name="Fitzgerald S."/>
            <person name="Flicek P."/>
            <person name="Guttman M."/>
            <person name="Hubisz M.J."/>
            <person name="Jaffe D.B."/>
            <person name="Jungreis I."/>
            <person name="Kent W.J."/>
            <person name="Kostka D."/>
            <person name="Lara M."/>
            <person name="Martins A.L."/>
            <person name="Massingham T."/>
            <person name="Moltke I."/>
            <person name="Raney B.J."/>
            <person name="Rasmussen M.D."/>
            <person name="Robinson J."/>
            <person name="Stark A."/>
            <person name="Vilella A.J."/>
            <person name="Wen J."/>
            <person name="Xie X."/>
            <person name="Zody M.C."/>
            <person name="Baldwin J."/>
            <person name="Bloom T."/>
            <person name="Chin C.W."/>
            <person name="Heiman D."/>
            <person name="Nicol R."/>
            <person name="Nusbaum C."/>
            <person name="Young S."/>
            <person name="Wilkinson J."/>
            <person name="Worley K.C."/>
            <person name="Kovar C.L."/>
            <person name="Muzny D.M."/>
            <person name="Gibbs R.A."/>
            <person name="Cree A."/>
            <person name="Dihn H.H."/>
            <person name="Fowler G."/>
            <person name="Jhangiani S."/>
            <person name="Joshi V."/>
            <person name="Lee S."/>
            <person name="Lewis L.R."/>
            <person name="Nazareth L.V."/>
            <person name="Okwuonu G."/>
            <person name="Santibanez J."/>
            <person name="Warren W.C."/>
            <person name="Mardis E.R."/>
            <person name="Weinstock G.M."/>
            <person name="Wilson R.K."/>
            <person name="Delehaunty K."/>
            <person name="Dooling D."/>
            <person name="Fronik C."/>
            <person name="Fulton L."/>
            <person name="Fulton B."/>
            <person name="Graves T."/>
            <person name="Minx P."/>
            <person name="Sodergren E."/>
            <person name="Birney E."/>
            <person name="Margulies E.H."/>
            <person name="Herrero J."/>
            <person name="Green E.D."/>
            <person name="Haussler D."/>
            <person name="Siepel A."/>
            <person name="Goldman N."/>
            <person name="Pollard K.S."/>
            <person name="Pedersen J.S."/>
            <person name="Lander E.S."/>
            <person name="Kellis M."/>
        </authorList>
    </citation>
    <scope>NUCLEOTIDE SEQUENCE [LARGE SCALE GENOMIC DNA]</scope>
    <source>
        <strain evidence="1 2">Thorbecke inbred</strain>
    </source>
</reference>